<dbReference type="OrthoDB" id="9777385at2"/>
<comment type="caution">
    <text evidence="3">The sequence shown here is derived from an EMBL/GenBank/DDBJ whole genome shotgun (WGS) entry which is preliminary data.</text>
</comment>
<dbReference type="InterPro" id="IPR002933">
    <property type="entry name" value="Peptidase_M20"/>
</dbReference>
<evidence type="ECO:0000259" key="2">
    <source>
        <dbReference type="Pfam" id="PF07687"/>
    </source>
</evidence>
<feature type="binding site" evidence="1">
    <location>
        <position position="113"/>
    </location>
    <ligand>
        <name>Mn(2+)</name>
        <dbReference type="ChEBI" id="CHEBI:29035"/>
        <label>2</label>
    </ligand>
</feature>
<organism evidence="3 4">
    <name type="scientific">Corynebacterium mastitidis</name>
    <dbReference type="NCBI Taxonomy" id="161890"/>
    <lineage>
        <taxon>Bacteria</taxon>
        <taxon>Bacillati</taxon>
        <taxon>Actinomycetota</taxon>
        <taxon>Actinomycetes</taxon>
        <taxon>Mycobacteriales</taxon>
        <taxon>Corynebacteriaceae</taxon>
        <taxon>Corynebacterium</taxon>
    </lineage>
</organism>
<feature type="binding site" evidence="1">
    <location>
        <position position="149"/>
    </location>
    <ligand>
        <name>Mn(2+)</name>
        <dbReference type="ChEBI" id="CHEBI:29035"/>
        <label>2</label>
    </ligand>
</feature>
<dbReference type="Pfam" id="PF01546">
    <property type="entry name" value="Peptidase_M20"/>
    <property type="match status" value="1"/>
</dbReference>
<dbReference type="Proteomes" id="UP000233249">
    <property type="component" value="Unassembled WGS sequence"/>
</dbReference>
<dbReference type="EMBL" id="PJAF01000033">
    <property type="protein sequence ID" value="PKF67953.1"/>
    <property type="molecule type" value="Genomic_DNA"/>
</dbReference>
<dbReference type="Pfam" id="PF07687">
    <property type="entry name" value="M20_dimer"/>
    <property type="match status" value="1"/>
</dbReference>
<dbReference type="PIRSF" id="PIRSF005962">
    <property type="entry name" value="Pept_M20D_amidohydro"/>
    <property type="match status" value="1"/>
</dbReference>
<feature type="binding site" evidence="1">
    <location>
        <position position="115"/>
    </location>
    <ligand>
        <name>Mn(2+)</name>
        <dbReference type="ChEBI" id="CHEBI:29035"/>
        <label>2</label>
    </ligand>
</feature>
<accession>A0A2N0X5F7</accession>
<evidence type="ECO:0000256" key="1">
    <source>
        <dbReference type="PIRSR" id="PIRSR005962-1"/>
    </source>
</evidence>
<dbReference type="PANTHER" id="PTHR11014">
    <property type="entry name" value="PEPTIDASE M20 FAMILY MEMBER"/>
    <property type="match status" value="1"/>
</dbReference>
<dbReference type="AlphaFoldDB" id="A0A2N0X5F7"/>
<evidence type="ECO:0000313" key="4">
    <source>
        <dbReference type="Proteomes" id="UP000233249"/>
    </source>
</evidence>
<sequence>MGTIAQFLQSNSVDLSFQRAFYEDLHEHPELSGLERATAQRIEAMLERFRCEVITQIGGFGIVAIFRNGEGPTALMRADFDALPVKEDTGVPYASTRVQARPDGSTTPVMHACGHDMHTTALMGVCALLDASREHWKGTFIALFQPAEETGTGADAMVADGLARHIPKPDVCFGQHVMPGRAGEVQTMPGPQLAAANSIRITVTGRSAHGSMPHRAIDPSYLAAMIVVRLQGIVGREVDPNEFAVVTVGSLRSGTTNNIIPDTAEIVLNCRFYNEDVKRHVLRAIRRVVTAECEASGSPVPPQFEFFSHGELTDNSPTVYERVRPVFDDVFGADSVDSARSTVSEDFSHIPRALGVPYLFWLVGCTPREVWDTAVANNTVGQDVPVNHMPTFLPDYEPTVAAATRAGAAAVLSYLKFRNFSK</sequence>
<feature type="domain" description="Peptidase M20 dimerisation" evidence="2">
    <location>
        <begin position="198"/>
        <end position="293"/>
    </location>
</feature>
<reference evidence="3 4" key="1">
    <citation type="submission" date="2017-12" db="EMBL/GenBank/DDBJ databases">
        <title>Corynebacterium mastitidis 16-1433 Genome.</title>
        <authorList>
            <person name="Gulvik C.A."/>
        </authorList>
    </citation>
    <scope>NUCLEOTIDE SEQUENCE [LARGE SCALE GENOMIC DNA]</scope>
    <source>
        <strain evidence="3 4">16-1433</strain>
    </source>
</reference>
<keyword evidence="1" id="KW-0479">Metal-binding</keyword>
<keyword evidence="3" id="KW-0378">Hydrolase</keyword>
<proteinExistence type="predicted"/>
<dbReference type="SUPFAM" id="SSF55031">
    <property type="entry name" value="Bacterial exopeptidase dimerisation domain"/>
    <property type="match status" value="1"/>
</dbReference>
<feature type="binding site" evidence="1">
    <location>
        <position position="176"/>
    </location>
    <ligand>
        <name>Mn(2+)</name>
        <dbReference type="ChEBI" id="CHEBI:29035"/>
        <label>2</label>
    </ligand>
</feature>
<name>A0A2N0X5F7_9CORY</name>
<dbReference type="GO" id="GO:0016787">
    <property type="term" value="F:hydrolase activity"/>
    <property type="evidence" value="ECO:0007669"/>
    <property type="project" value="UniProtKB-KW"/>
</dbReference>
<comment type="cofactor">
    <cofactor evidence="1">
        <name>Mn(2+)</name>
        <dbReference type="ChEBI" id="CHEBI:29035"/>
    </cofactor>
    <text evidence="1">The Mn(2+) ion enhances activity.</text>
</comment>
<dbReference type="GO" id="GO:0046872">
    <property type="term" value="F:metal ion binding"/>
    <property type="evidence" value="ECO:0007669"/>
    <property type="project" value="UniProtKB-KW"/>
</dbReference>
<dbReference type="NCBIfam" id="TIGR01891">
    <property type="entry name" value="amidohydrolases"/>
    <property type="match status" value="1"/>
</dbReference>
<dbReference type="InterPro" id="IPR017439">
    <property type="entry name" value="Amidohydrolase"/>
</dbReference>
<dbReference type="RefSeq" id="WP_101174214.1">
    <property type="nucleotide sequence ID" value="NZ_JAKRKB010000004.1"/>
</dbReference>
<dbReference type="PANTHER" id="PTHR11014:SF63">
    <property type="entry name" value="METALLOPEPTIDASE, PUTATIVE (AFU_ORTHOLOGUE AFUA_6G09600)-RELATED"/>
    <property type="match status" value="1"/>
</dbReference>
<dbReference type="InterPro" id="IPR011650">
    <property type="entry name" value="Peptidase_M20_dimer"/>
</dbReference>
<dbReference type="SUPFAM" id="SSF53187">
    <property type="entry name" value="Zn-dependent exopeptidases"/>
    <property type="match status" value="1"/>
</dbReference>
<dbReference type="InterPro" id="IPR036264">
    <property type="entry name" value="Bact_exopeptidase_dim_dom"/>
</dbReference>
<keyword evidence="1" id="KW-0464">Manganese</keyword>
<protein>
    <submittedName>
        <fullName evidence="3">Amidohydrolase</fullName>
    </submittedName>
</protein>
<dbReference type="Gene3D" id="3.30.70.360">
    <property type="match status" value="1"/>
</dbReference>
<dbReference type="Gene3D" id="3.40.630.10">
    <property type="entry name" value="Zn peptidases"/>
    <property type="match status" value="1"/>
</dbReference>
<evidence type="ECO:0000313" key="3">
    <source>
        <dbReference type="EMBL" id="PKF67953.1"/>
    </source>
</evidence>
<gene>
    <name evidence="3" type="ORF">CXB45_09515</name>
</gene>